<gene>
    <name evidence="2" type="ORF">DFA_10253</name>
</gene>
<dbReference type="KEGG" id="dfa:DFA_10253"/>
<evidence type="ECO:0000313" key="2">
    <source>
        <dbReference type="EMBL" id="EGG15418.1"/>
    </source>
</evidence>
<dbReference type="Proteomes" id="UP000007797">
    <property type="component" value="Unassembled WGS sequence"/>
</dbReference>
<evidence type="ECO:0000313" key="3">
    <source>
        <dbReference type="Proteomes" id="UP000007797"/>
    </source>
</evidence>
<dbReference type="AlphaFoldDB" id="F4Q9P9"/>
<name>F4Q9P9_CACFS</name>
<reference evidence="3" key="1">
    <citation type="journal article" date="2011" name="Genome Res.">
        <title>Phylogeny-wide analysis of social amoeba genomes highlights ancient origins for complex intercellular communication.</title>
        <authorList>
            <person name="Heidel A.J."/>
            <person name="Lawal H.M."/>
            <person name="Felder M."/>
            <person name="Schilde C."/>
            <person name="Helps N.R."/>
            <person name="Tunggal B."/>
            <person name="Rivero F."/>
            <person name="John U."/>
            <person name="Schleicher M."/>
            <person name="Eichinger L."/>
            <person name="Platzer M."/>
            <person name="Noegel A.A."/>
            <person name="Schaap P."/>
            <person name="Gloeckner G."/>
        </authorList>
    </citation>
    <scope>NUCLEOTIDE SEQUENCE [LARGE SCALE GENOMIC DNA]</scope>
    <source>
        <strain evidence="3">SH3</strain>
    </source>
</reference>
<sequence>MSYLSSTYIISKIDNNVDMICFLLTCKRLYHSIRLQSYKNIRFKGLTCFDHEWSDTGLNESVVRLSNCIPSFKEIVQNTLSHLVIRGKTFSKCKGLSNFYILESININDGDNNDNNSNHSDSDNDNNSENDNDDNNSFDGSKSKDDGDDDDSNISDSDKYNGQEMNQVQDTTKPNIT</sequence>
<evidence type="ECO:0000256" key="1">
    <source>
        <dbReference type="SAM" id="MobiDB-lite"/>
    </source>
</evidence>
<feature type="region of interest" description="Disordered" evidence="1">
    <location>
        <begin position="112"/>
        <end position="177"/>
    </location>
</feature>
<proteinExistence type="predicted"/>
<accession>F4Q9P9</accession>
<dbReference type="RefSeq" id="XP_004354160.1">
    <property type="nucleotide sequence ID" value="XM_004354108.1"/>
</dbReference>
<feature type="compositionally biased region" description="Low complexity" evidence="1">
    <location>
        <begin position="112"/>
        <end position="122"/>
    </location>
</feature>
<protein>
    <submittedName>
        <fullName evidence="2">Uncharacterized protein</fullName>
    </submittedName>
</protein>
<keyword evidence="3" id="KW-1185">Reference proteome</keyword>
<dbReference type="EMBL" id="GL883026">
    <property type="protein sequence ID" value="EGG15418.1"/>
    <property type="molecule type" value="Genomic_DNA"/>
</dbReference>
<dbReference type="OrthoDB" id="24235at2759"/>
<feature type="compositionally biased region" description="Acidic residues" evidence="1">
    <location>
        <begin position="123"/>
        <end position="136"/>
    </location>
</feature>
<dbReference type="GeneID" id="14867011"/>
<feature type="compositionally biased region" description="Polar residues" evidence="1">
    <location>
        <begin position="163"/>
        <end position="177"/>
    </location>
</feature>
<organism evidence="2 3">
    <name type="scientific">Cavenderia fasciculata</name>
    <name type="common">Slime mold</name>
    <name type="synonym">Dictyostelium fasciculatum</name>
    <dbReference type="NCBI Taxonomy" id="261658"/>
    <lineage>
        <taxon>Eukaryota</taxon>
        <taxon>Amoebozoa</taxon>
        <taxon>Evosea</taxon>
        <taxon>Eumycetozoa</taxon>
        <taxon>Dictyostelia</taxon>
        <taxon>Acytosteliales</taxon>
        <taxon>Cavenderiaceae</taxon>
        <taxon>Cavenderia</taxon>
    </lineage>
</organism>